<accession>A0A0T9YWA3</accession>
<evidence type="ECO:0000313" key="2">
    <source>
        <dbReference type="EMBL" id="CFE53003.1"/>
    </source>
</evidence>
<dbReference type="Proteomes" id="UP000039217">
    <property type="component" value="Unassembled WGS sequence"/>
</dbReference>
<evidence type="ECO:0000313" key="8">
    <source>
        <dbReference type="EMBL" id="COV95845.1"/>
    </source>
</evidence>
<dbReference type="EMBL" id="CFOE01000013">
    <property type="protein sequence ID" value="CFE35071.1"/>
    <property type="molecule type" value="Genomic_DNA"/>
</dbReference>
<protein>
    <submittedName>
        <fullName evidence="7">Uncharacterized protein</fullName>
    </submittedName>
</protein>
<evidence type="ECO:0000313" key="4">
    <source>
        <dbReference type="EMBL" id="CKR63821.1"/>
    </source>
</evidence>
<evidence type="ECO:0000313" key="15">
    <source>
        <dbReference type="Proteomes" id="UP000048600"/>
    </source>
</evidence>
<evidence type="ECO:0000313" key="3">
    <source>
        <dbReference type="EMBL" id="CKR36790.1"/>
    </source>
</evidence>
<dbReference type="EMBL" id="CNFT01001014">
    <property type="protein sequence ID" value="CKS72359.1"/>
    <property type="molecule type" value="Genomic_DNA"/>
</dbReference>
<dbReference type="Proteomes" id="UP000038802">
    <property type="component" value="Unassembled WGS sequence"/>
</dbReference>
<evidence type="ECO:0000313" key="11">
    <source>
        <dbReference type="Proteomes" id="UP000039217"/>
    </source>
</evidence>
<dbReference type="EMBL" id="CNFU01000174">
    <property type="protein sequence ID" value="CKR36790.1"/>
    <property type="molecule type" value="Genomic_DNA"/>
</dbReference>
<dbReference type="EMBL" id="CQQC01000262">
    <property type="protein sequence ID" value="CNU71314.1"/>
    <property type="molecule type" value="Genomic_DNA"/>
</dbReference>
<dbReference type="EMBL" id="CNGE01000025">
    <property type="protein sequence ID" value="CKR63821.1"/>
    <property type="molecule type" value="Genomic_DNA"/>
</dbReference>
<name>A0A0T9YWA3_MYCTX</name>
<evidence type="ECO:0000313" key="13">
    <source>
        <dbReference type="Proteomes" id="UP000046947"/>
    </source>
</evidence>
<dbReference type="Proteomes" id="UP000048289">
    <property type="component" value="Unassembled WGS sequence"/>
</dbReference>
<evidence type="ECO:0000313" key="17">
    <source>
        <dbReference type="Proteomes" id="UP000049023"/>
    </source>
</evidence>
<dbReference type="EMBL" id="CHKL01000096">
    <property type="protein sequence ID" value="COW01243.1"/>
    <property type="molecule type" value="Genomic_DNA"/>
</dbReference>
<dbReference type="AlphaFoldDB" id="A0A0T9YWA3"/>
<evidence type="ECO:0000313" key="12">
    <source>
        <dbReference type="Proteomes" id="UP000045842"/>
    </source>
</evidence>
<dbReference type="Proteomes" id="UP000048948">
    <property type="component" value="Unassembled WGS sequence"/>
</dbReference>
<evidence type="ECO:0000313" key="5">
    <source>
        <dbReference type="EMBL" id="CKS72359.1"/>
    </source>
</evidence>
<dbReference type="EMBL" id="CFOH01000343">
    <property type="protein sequence ID" value="CFE53003.1"/>
    <property type="molecule type" value="Genomic_DNA"/>
</dbReference>
<reference evidence="10 11" key="1">
    <citation type="submission" date="2015-03" db="EMBL/GenBank/DDBJ databases">
        <authorList>
            <consortium name="Pathogen Informatics"/>
        </authorList>
    </citation>
    <scope>NUCLEOTIDE SEQUENCE [LARGE SCALE GENOMIC DNA]</scope>
    <source>
        <strain evidence="4 16">Bir 172</strain>
        <strain evidence="5 18">Bir 185</strain>
        <strain evidence="3 17">Bir 187</strain>
        <strain evidence="6 11">D00501624</strain>
        <strain evidence="8 12">G09801536</strain>
        <strain evidence="1 14">G09901357</strain>
        <strain evidence="2 13">H09601792</strain>
        <strain evidence="10">K00500041</strain>
        <strain evidence="9 15">P00601463</strain>
    </source>
</reference>
<evidence type="ECO:0000313" key="14">
    <source>
        <dbReference type="Proteomes" id="UP000048289"/>
    </source>
</evidence>
<dbReference type="EMBL" id="CSAD01000421">
    <property type="protein sequence ID" value="COV95845.1"/>
    <property type="molecule type" value="Genomic_DNA"/>
</dbReference>
<reference evidence="7" key="2">
    <citation type="submission" date="2015-03" db="EMBL/GenBank/DDBJ databases">
        <authorList>
            <person name="Murphy D."/>
        </authorList>
    </citation>
    <scope>NUCLEOTIDE SEQUENCE [LARGE SCALE GENOMIC DNA]</scope>
    <source>
        <strain evidence="7">K00500041</strain>
    </source>
</reference>
<dbReference type="Proteomes" id="UP000050164">
    <property type="component" value="Unassembled WGS sequence"/>
</dbReference>
<gene>
    <name evidence="6" type="ORF">ERS007661_01072</name>
    <name evidence="8" type="ORF">ERS007679_02783</name>
    <name evidence="1" type="ORF">ERS007681_00213</name>
    <name evidence="2" type="ORF">ERS007688_02194</name>
    <name evidence="7" type="ORF">ERS007703_00754</name>
    <name evidence="9" type="ORF">ERS007741_01206</name>
    <name evidence="4" type="ORF">ERS027646_00274</name>
    <name evidence="5" type="ORF">ERS027659_03484</name>
    <name evidence="3" type="ORF">ERS027661_01135</name>
</gene>
<evidence type="ECO:0000313" key="10">
    <source>
        <dbReference type="Proteomes" id="UP000038802"/>
    </source>
</evidence>
<evidence type="ECO:0000313" key="16">
    <source>
        <dbReference type="Proteomes" id="UP000048948"/>
    </source>
</evidence>
<evidence type="ECO:0000313" key="18">
    <source>
        <dbReference type="Proteomes" id="UP000050164"/>
    </source>
</evidence>
<proteinExistence type="predicted"/>
<evidence type="ECO:0000313" key="9">
    <source>
        <dbReference type="EMBL" id="COW01243.1"/>
    </source>
</evidence>
<evidence type="ECO:0000313" key="6">
    <source>
        <dbReference type="EMBL" id="CNU71314.1"/>
    </source>
</evidence>
<dbReference type="Proteomes" id="UP000045842">
    <property type="component" value="Unassembled WGS sequence"/>
</dbReference>
<dbReference type="EMBL" id="CSAE01000050">
    <property type="protein sequence ID" value="COV18410.1"/>
    <property type="molecule type" value="Genomic_DNA"/>
</dbReference>
<evidence type="ECO:0000313" key="1">
    <source>
        <dbReference type="EMBL" id="CFE35071.1"/>
    </source>
</evidence>
<dbReference type="Proteomes" id="UP000049023">
    <property type="component" value="Unassembled WGS sequence"/>
</dbReference>
<dbReference type="Proteomes" id="UP000048600">
    <property type="component" value="Unassembled WGS sequence"/>
</dbReference>
<organism evidence="7 10">
    <name type="scientific">Mycobacterium tuberculosis</name>
    <dbReference type="NCBI Taxonomy" id="1773"/>
    <lineage>
        <taxon>Bacteria</taxon>
        <taxon>Bacillati</taxon>
        <taxon>Actinomycetota</taxon>
        <taxon>Actinomycetes</taxon>
        <taxon>Mycobacteriales</taxon>
        <taxon>Mycobacteriaceae</taxon>
        <taxon>Mycobacterium</taxon>
        <taxon>Mycobacterium tuberculosis complex</taxon>
    </lineage>
</organism>
<evidence type="ECO:0000313" key="7">
    <source>
        <dbReference type="EMBL" id="COV18410.1"/>
    </source>
</evidence>
<dbReference type="Proteomes" id="UP000046947">
    <property type="component" value="Unassembled WGS sequence"/>
</dbReference>
<sequence>MVSRRCALRVNSSGRGTVWMTSSSNWPGWLGSLSAIASASRTRREIVGISSTSAFMAATLKSPTKRCSTTLPSTYSRTAMA</sequence>